<evidence type="ECO:0000259" key="12">
    <source>
        <dbReference type="PROSITE" id="PS50893"/>
    </source>
</evidence>
<evidence type="ECO:0000256" key="1">
    <source>
        <dbReference type="ARBA" id="ARBA00004651"/>
    </source>
</evidence>
<evidence type="ECO:0000256" key="4">
    <source>
        <dbReference type="ARBA" id="ARBA00022692"/>
    </source>
</evidence>
<dbReference type="Proteomes" id="UP000640274">
    <property type="component" value="Unassembled WGS sequence"/>
</dbReference>
<dbReference type="InterPro" id="IPR003593">
    <property type="entry name" value="AAA+_ATPase"/>
</dbReference>
<dbReference type="GO" id="GO:0005524">
    <property type="term" value="F:ATP binding"/>
    <property type="evidence" value="ECO:0007669"/>
    <property type="project" value="UniProtKB-KW"/>
</dbReference>
<evidence type="ECO:0000256" key="3">
    <source>
        <dbReference type="ARBA" id="ARBA00022475"/>
    </source>
</evidence>
<keyword evidence="3" id="KW-1003">Cell membrane</keyword>
<feature type="domain" description="ABC transmembrane type-1" evidence="13">
    <location>
        <begin position="20"/>
        <end position="301"/>
    </location>
</feature>
<dbReference type="GO" id="GO:0005886">
    <property type="term" value="C:plasma membrane"/>
    <property type="evidence" value="ECO:0007669"/>
    <property type="project" value="UniProtKB-SubCell"/>
</dbReference>
<evidence type="ECO:0000256" key="7">
    <source>
        <dbReference type="ARBA" id="ARBA00022989"/>
    </source>
</evidence>
<keyword evidence="2" id="KW-0813">Transport</keyword>
<protein>
    <submittedName>
        <fullName evidence="14">ATP-binding cassette domain-containing protein</fullName>
    </submittedName>
</protein>
<dbReference type="PROSITE" id="PS00211">
    <property type="entry name" value="ABC_TRANSPORTER_1"/>
    <property type="match status" value="1"/>
</dbReference>
<dbReference type="Gene3D" id="3.40.50.300">
    <property type="entry name" value="P-loop containing nucleotide triphosphate hydrolases"/>
    <property type="match status" value="1"/>
</dbReference>
<organism evidence="14 15">
    <name type="scientific">Paenibacillus roseus</name>
    <dbReference type="NCBI Taxonomy" id="2798579"/>
    <lineage>
        <taxon>Bacteria</taxon>
        <taxon>Bacillati</taxon>
        <taxon>Bacillota</taxon>
        <taxon>Bacilli</taxon>
        <taxon>Bacillales</taxon>
        <taxon>Paenibacillaceae</taxon>
        <taxon>Paenibacillus</taxon>
    </lineage>
</organism>
<dbReference type="SUPFAM" id="SSF52540">
    <property type="entry name" value="P-loop containing nucleoside triphosphate hydrolases"/>
    <property type="match status" value="1"/>
</dbReference>
<feature type="transmembrane region" description="Helical" evidence="10">
    <location>
        <begin position="136"/>
        <end position="154"/>
    </location>
</feature>
<name>A0A934IW17_9BACL</name>
<feature type="transmembrane region" description="Helical" evidence="10">
    <location>
        <begin position="272"/>
        <end position="300"/>
    </location>
</feature>
<dbReference type="Pfam" id="PF00664">
    <property type="entry name" value="ABC_membrane"/>
    <property type="match status" value="1"/>
</dbReference>
<keyword evidence="7 10" id="KW-1133">Transmembrane helix</keyword>
<dbReference type="AlphaFoldDB" id="A0A934IW17"/>
<dbReference type="Gene3D" id="1.20.1560.10">
    <property type="entry name" value="ABC transporter type 1, transmembrane domain"/>
    <property type="match status" value="1"/>
</dbReference>
<keyword evidence="9" id="KW-0010">Activator</keyword>
<dbReference type="SUPFAM" id="SSF90123">
    <property type="entry name" value="ABC transporter transmembrane region"/>
    <property type="match status" value="1"/>
</dbReference>
<dbReference type="InterPro" id="IPR000595">
    <property type="entry name" value="cNMP-bd_dom"/>
</dbReference>
<evidence type="ECO:0000313" key="14">
    <source>
        <dbReference type="EMBL" id="MBJ6360347.1"/>
    </source>
</evidence>
<dbReference type="PROSITE" id="PS50929">
    <property type="entry name" value="ABC_TM1F"/>
    <property type="match status" value="1"/>
</dbReference>
<sequence>MNVVRTLRKYLASSKLLCTLFVGCMIIEVAYAVAAPLSLKFLIDEAFTPKNLQAFLLILGILLAGGLISILAGVGGDNALGRVSGEVIRRLRTDLFYHLQKQSLPFYERYRIGDLVTRFGSDMGSIERVIRVGSPYLVKEGLSLLLGLTLLFMLEWKLTLVMLGGSLLMFALPKLLQRRAEADNVKYKEAQERFTNTIDEMVKGHKTIRGLHQQARFRERAQGQIQELFGYGMKLHMTGSLMERLPLTALMLLNGGMIGFGGYLIFTDGMSVGSFVAFFTLFMTVGQSVSSLSFLIPNLIESGISFRRIGEVLDQQPDVVEQEHPLELVGATASVHMDRVTFGYAEGADQLKDISLRVAAGNYEAFVGPSGSGKSTALQLLARLYDPAQGTVSLNGINLRQVSEASLRRMAVLVTQDTFLFNTTIRENLVLDREDAITDSEMTEAARMARIHDVITGWPEGYDTRVRHEGGSMSGGERQRLAIARALLRKPGLLLLDEVTSALDPATEADMNQLIGSLRDSQTVISVTHRLSSVVHADRIHVFEAGRIAESGTHKELMALRGLYYSLWEKQHGFKLSNDGLYATVEADRLARMPFFEGLDHSVLESVSSLFATETCEDGESIVHEGEEGSKFYLIVRGRFEVIKHIHKQGEQRVAVLHDGDYFGEIALIKNIPRTATVKAIGHGVMLTIRREAFHHLTSRYPQLMEALQRTLSKRM</sequence>
<dbReference type="SMART" id="SM00382">
    <property type="entry name" value="AAA"/>
    <property type="match status" value="1"/>
</dbReference>
<dbReference type="GO" id="GO:0015421">
    <property type="term" value="F:ABC-type oligopeptide transporter activity"/>
    <property type="evidence" value="ECO:0007669"/>
    <property type="project" value="TreeGrafter"/>
</dbReference>
<dbReference type="PRINTS" id="PR00103">
    <property type="entry name" value="CAMPKINASE"/>
</dbReference>
<evidence type="ECO:0000256" key="2">
    <source>
        <dbReference type="ARBA" id="ARBA00022448"/>
    </source>
</evidence>
<dbReference type="PROSITE" id="PS00889">
    <property type="entry name" value="CNMP_BINDING_2"/>
    <property type="match status" value="1"/>
</dbReference>
<dbReference type="PROSITE" id="PS00888">
    <property type="entry name" value="CNMP_BINDING_1"/>
    <property type="match status" value="1"/>
</dbReference>
<gene>
    <name evidence="14" type="ORF">JFN88_03295</name>
</gene>
<dbReference type="InterPro" id="IPR018490">
    <property type="entry name" value="cNMP-bd_dom_sf"/>
</dbReference>
<dbReference type="PANTHER" id="PTHR43394">
    <property type="entry name" value="ATP-DEPENDENT PERMEASE MDL1, MITOCHONDRIAL"/>
    <property type="match status" value="1"/>
</dbReference>
<dbReference type="CDD" id="cd00038">
    <property type="entry name" value="CAP_ED"/>
    <property type="match status" value="1"/>
</dbReference>
<dbReference type="InterPro" id="IPR018488">
    <property type="entry name" value="cNMP-bd_CS"/>
</dbReference>
<dbReference type="InterPro" id="IPR011527">
    <property type="entry name" value="ABC1_TM_dom"/>
</dbReference>
<keyword evidence="8 10" id="KW-0472">Membrane</keyword>
<dbReference type="InterPro" id="IPR014710">
    <property type="entry name" value="RmlC-like_jellyroll"/>
</dbReference>
<dbReference type="FunFam" id="3.40.50.300:FF:000221">
    <property type="entry name" value="Multidrug ABC transporter ATP-binding protein"/>
    <property type="match status" value="1"/>
</dbReference>
<dbReference type="SMART" id="SM00100">
    <property type="entry name" value="cNMP"/>
    <property type="match status" value="1"/>
</dbReference>
<dbReference type="InterPro" id="IPR039421">
    <property type="entry name" value="Type_1_exporter"/>
</dbReference>
<dbReference type="GO" id="GO:0016887">
    <property type="term" value="F:ATP hydrolysis activity"/>
    <property type="evidence" value="ECO:0007669"/>
    <property type="project" value="InterPro"/>
</dbReference>
<dbReference type="Pfam" id="PF00005">
    <property type="entry name" value="ABC_tran"/>
    <property type="match status" value="1"/>
</dbReference>
<dbReference type="PROSITE" id="PS50893">
    <property type="entry name" value="ABC_TRANSPORTER_2"/>
    <property type="match status" value="1"/>
</dbReference>
<evidence type="ECO:0000256" key="8">
    <source>
        <dbReference type="ARBA" id="ARBA00023136"/>
    </source>
</evidence>
<evidence type="ECO:0000256" key="9">
    <source>
        <dbReference type="ARBA" id="ARBA00023159"/>
    </source>
</evidence>
<dbReference type="SUPFAM" id="SSF51206">
    <property type="entry name" value="cAMP-binding domain-like"/>
    <property type="match status" value="1"/>
</dbReference>
<dbReference type="RefSeq" id="WP_199017867.1">
    <property type="nucleotide sequence ID" value="NZ_JAELUP010000006.1"/>
</dbReference>
<dbReference type="PROSITE" id="PS50042">
    <property type="entry name" value="CNMP_BINDING_3"/>
    <property type="match status" value="1"/>
</dbReference>
<dbReference type="InterPro" id="IPR017871">
    <property type="entry name" value="ABC_transporter-like_CS"/>
</dbReference>
<evidence type="ECO:0000313" key="15">
    <source>
        <dbReference type="Proteomes" id="UP000640274"/>
    </source>
</evidence>
<evidence type="ECO:0000256" key="6">
    <source>
        <dbReference type="ARBA" id="ARBA00022840"/>
    </source>
</evidence>
<dbReference type="CDD" id="cd07346">
    <property type="entry name" value="ABC_6TM_exporters"/>
    <property type="match status" value="1"/>
</dbReference>
<dbReference type="Pfam" id="PF00027">
    <property type="entry name" value="cNMP_binding"/>
    <property type="match status" value="1"/>
</dbReference>
<keyword evidence="4 10" id="KW-0812">Transmembrane</keyword>
<feature type="transmembrane region" description="Helical" evidence="10">
    <location>
        <begin position="54"/>
        <end position="74"/>
    </location>
</feature>
<comment type="subcellular location">
    <subcellularLocation>
        <location evidence="1">Cell membrane</location>
        <topology evidence="1">Multi-pass membrane protein</topology>
    </subcellularLocation>
</comment>
<dbReference type="EMBL" id="JAELUP010000006">
    <property type="protein sequence ID" value="MBJ6360347.1"/>
    <property type="molecule type" value="Genomic_DNA"/>
</dbReference>
<dbReference type="InterPro" id="IPR027417">
    <property type="entry name" value="P-loop_NTPase"/>
</dbReference>
<comment type="caution">
    <text evidence="14">The sequence shown here is derived from an EMBL/GenBank/DDBJ whole genome shotgun (WGS) entry which is preliminary data.</text>
</comment>
<dbReference type="InterPro" id="IPR003439">
    <property type="entry name" value="ABC_transporter-like_ATP-bd"/>
</dbReference>
<accession>A0A934IW17</accession>
<evidence type="ECO:0000256" key="5">
    <source>
        <dbReference type="ARBA" id="ARBA00022741"/>
    </source>
</evidence>
<keyword evidence="6 14" id="KW-0067">ATP-binding</keyword>
<evidence type="ECO:0000259" key="13">
    <source>
        <dbReference type="PROSITE" id="PS50929"/>
    </source>
</evidence>
<reference evidence="14" key="1">
    <citation type="submission" date="2020-12" db="EMBL/GenBank/DDBJ databases">
        <authorList>
            <person name="Huq M.A."/>
        </authorList>
    </citation>
    <scope>NUCLEOTIDE SEQUENCE</scope>
    <source>
        <strain evidence="14">MAHUQ-46</strain>
    </source>
</reference>
<dbReference type="InterPro" id="IPR036640">
    <property type="entry name" value="ABC1_TM_sf"/>
</dbReference>
<proteinExistence type="predicted"/>
<dbReference type="PANTHER" id="PTHR43394:SF1">
    <property type="entry name" value="ATP-BINDING CASSETTE SUB-FAMILY B MEMBER 10, MITOCHONDRIAL"/>
    <property type="match status" value="1"/>
</dbReference>
<evidence type="ECO:0000259" key="11">
    <source>
        <dbReference type="PROSITE" id="PS50042"/>
    </source>
</evidence>
<feature type="transmembrane region" description="Helical" evidence="10">
    <location>
        <begin position="12"/>
        <end position="34"/>
    </location>
</feature>
<keyword evidence="5" id="KW-0547">Nucleotide-binding</keyword>
<keyword evidence="15" id="KW-1185">Reference proteome</keyword>
<feature type="transmembrane region" description="Helical" evidence="10">
    <location>
        <begin position="245"/>
        <end position="266"/>
    </location>
</feature>
<feature type="domain" description="ABC transporter" evidence="12">
    <location>
        <begin position="335"/>
        <end position="570"/>
    </location>
</feature>
<feature type="domain" description="Cyclic nucleotide-binding" evidence="11">
    <location>
        <begin position="595"/>
        <end position="715"/>
    </location>
</feature>
<dbReference type="Gene3D" id="2.60.120.10">
    <property type="entry name" value="Jelly Rolls"/>
    <property type="match status" value="1"/>
</dbReference>
<evidence type="ECO:0000256" key="10">
    <source>
        <dbReference type="SAM" id="Phobius"/>
    </source>
</evidence>